<dbReference type="CDD" id="cd01284">
    <property type="entry name" value="Riboflavin_deaminase-reductase"/>
    <property type="match status" value="1"/>
</dbReference>
<reference evidence="18 19" key="1">
    <citation type="submission" date="2016-12" db="EMBL/GenBank/DDBJ databases">
        <authorList>
            <person name="Song W.-J."/>
            <person name="Kurnit D.M."/>
        </authorList>
    </citation>
    <scope>NUCLEOTIDE SEQUENCE [LARGE SCALE GENOMIC DNA]</scope>
    <source>
        <strain evidence="18 19">ATCC 49181</strain>
    </source>
</reference>
<dbReference type="PANTHER" id="PTHR38011:SF7">
    <property type="entry name" value="2,5-DIAMINO-6-RIBOSYLAMINO-4(3H)-PYRIMIDINONE 5'-PHOSPHATE REDUCTASE"/>
    <property type="match status" value="1"/>
</dbReference>
<keyword evidence="19" id="KW-1185">Reference proteome</keyword>
<dbReference type="InterPro" id="IPR016193">
    <property type="entry name" value="Cytidine_deaminase-like"/>
</dbReference>
<dbReference type="EMBL" id="FSRO01000001">
    <property type="protein sequence ID" value="SIN95069.1"/>
    <property type="molecule type" value="Genomic_DNA"/>
</dbReference>
<dbReference type="eggNOG" id="COG1985">
    <property type="taxonomic scope" value="Bacteria"/>
</dbReference>
<evidence type="ECO:0000256" key="16">
    <source>
        <dbReference type="PIRSR" id="PIRSR006769-3"/>
    </source>
</evidence>
<dbReference type="NCBIfam" id="TIGR00227">
    <property type="entry name" value="ribD_Cterm"/>
    <property type="match status" value="1"/>
</dbReference>
<dbReference type="Proteomes" id="UP000185062">
    <property type="component" value="Unassembled WGS sequence"/>
</dbReference>
<dbReference type="InterPro" id="IPR050765">
    <property type="entry name" value="Riboflavin_Biosynth_HTPR"/>
</dbReference>
<dbReference type="Pfam" id="PF01872">
    <property type="entry name" value="RibD_C"/>
    <property type="match status" value="1"/>
</dbReference>
<dbReference type="GO" id="GO:0008703">
    <property type="term" value="F:5-amino-6-(5-phosphoribosylamino)uracil reductase activity"/>
    <property type="evidence" value="ECO:0007669"/>
    <property type="project" value="UniProtKB-EC"/>
</dbReference>
<comment type="function">
    <text evidence="1 13">Converts 2,5-diamino-6-(ribosylamino)-4(3h)-pyrimidinone 5'-phosphate into 5-amino-6-(ribosylamino)-2,4(1h,3h)-pyrimidinedione 5'-phosphate.</text>
</comment>
<feature type="binding site" evidence="15">
    <location>
        <position position="203"/>
    </location>
    <ligand>
        <name>substrate</name>
    </ligand>
</feature>
<dbReference type="InterPro" id="IPR011549">
    <property type="entry name" value="RibD_C"/>
</dbReference>
<evidence type="ECO:0000256" key="4">
    <source>
        <dbReference type="ARBA" id="ARBA00005259"/>
    </source>
</evidence>
<evidence type="ECO:0000256" key="7">
    <source>
        <dbReference type="ARBA" id="ARBA00022723"/>
    </source>
</evidence>
<keyword evidence="7 13" id="KW-0479">Metal-binding</keyword>
<keyword evidence="6 13" id="KW-0686">Riboflavin biosynthesis</keyword>
<feature type="binding site" evidence="15">
    <location>
        <position position="293"/>
    </location>
    <ligand>
        <name>substrate</name>
    </ligand>
</feature>
<dbReference type="PROSITE" id="PS51747">
    <property type="entry name" value="CYT_DCMP_DEAMINASES_2"/>
    <property type="match status" value="1"/>
</dbReference>
<feature type="binding site" evidence="16">
    <location>
        <position position="78"/>
    </location>
    <ligand>
        <name>Zn(2+)</name>
        <dbReference type="ChEBI" id="CHEBI:29105"/>
        <note>catalytic</note>
    </ligand>
</feature>
<evidence type="ECO:0000256" key="6">
    <source>
        <dbReference type="ARBA" id="ARBA00022619"/>
    </source>
</evidence>
<evidence type="ECO:0000256" key="3">
    <source>
        <dbReference type="ARBA" id="ARBA00004910"/>
    </source>
</evidence>
<name>A0A1N6FIG3_9PROT</name>
<comment type="similarity">
    <text evidence="5 13">In the C-terminal section; belongs to the HTP reductase family.</text>
</comment>
<evidence type="ECO:0000256" key="8">
    <source>
        <dbReference type="ARBA" id="ARBA00022801"/>
    </source>
</evidence>
<dbReference type="RefSeq" id="WP_028461238.1">
    <property type="nucleotide sequence ID" value="NZ_FSRO01000001.1"/>
</dbReference>
<feature type="domain" description="CMP/dCMP-type deaminase" evidence="17">
    <location>
        <begin position="4"/>
        <end position="125"/>
    </location>
</feature>
<evidence type="ECO:0000256" key="2">
    <source>
        <dbReference type="ARBA" id="ARBA00004882"/>
    </source>
</evidence>
<feature type="binding site" evidence="15">
    <location>
        <position position="207"/>
    </location>
    <ligand>
        <name>substrate</name>
    </ligand>
</feature>
<dbReference type="GO" id="GO:0008835">
    <property type="term" value="F:diaminohydroxyphosphoribosylaminopyrimidine deaminase activity"/>
    <property type="evidence" value="ECO:0007669"/>
    <property type="project" value="UniProtKB-EC"/>
</dbReference>
<dbReference type="UniPathway" id="UPA00275">
    <property type="reaction ID" value="UER00401"/>
</dbReference>
<dbReference type="AlphaFoldDB" id="A0A1N6FIG3"/>
<dbReference type="STRING" id="44575.SAMN05216419_10105"/>
<dbReference type="SUPFAM" id="SSF53597">
    <property type="entry name" value="Dihydrofolate reductase-like"/>
    <property type="match status" value="1"/>
</dbReference>
<dbReference type="PIRSF" id="PIRSF006769">
    <property type="entry name" value="RibD"/>
    <property type="match status" value="1"/>
</dbReference>
<dbReference type="PANTHER" id="PTHR38011">
    <property type="entry name" value="DIHYDROFOLATE REDUCTASE FAMILY PROTEIN (AFU_ORTHOLOGUE AFUA_8G06820)"/>
    <property type="match status" value="1"/>
</dbReference>
<gene>
    <name evidence="18" type="ORF">SAMN02743940_0265</name>
</gene>
<dbReference type="FunFam" id="3.40.140.10:FF:000025">
    <property type="entry name" value="Riboflavin biosynthesis protein RibD"/>
    <property type="match status" value="1"/>
</dbReference>
<dbReference type="SUPFAM" id="SSF53927">
    <property type="entry name" value="Cytidine deaminase-like"/>
    <property type="match status" value="1"/>
</dbReference>
<keyword evidence="11 13" id="KW-0560">Oxidoreductase</keyword>
<proteinExistence type="inferred from homology"/>
<dbReference type="EC" id="3.5.4.26" evidence="13"/>
<feature type="binding site" evidence="16">
    <location>
        <position position="87"/>
    </location>
    <ligand>
        <name>Zn(2+)</name>
        <dbReference type="ChEBI" id="CHEBI:29105"/>
        <note>catalytic</note>
    </ligand>
</feature>
<evidence type="ECO:0000256" key="9">
    <source>
        <dbReference type="ARBA" id="ARBA00022833"/>
    </source>
</evidence>
<comment type="cofactor">
    <cofactor evidence="13 16">
        <name>Zn(2+)</name>
        <dbReference type="ChEBI" id="CHEBI:29105"/>
    </cofactor>
    <text evidence="13 16">Binds 1 zinc ion.</text>
</comment>
<dbReference type="eggNOG" id="COG0117">
    <property type="taxonomic scope" value="Bacteria"/>
</dbReference>
<evidence type="ECO:0000313" key="19">
    <source>
        <dbReference type="Proteomes" id="UP000185062"/>
    </source>
</evidence>
<dbReference type="Gene3D" id="3.40.140.10">
    <property type="entry name" value="Cytidine Deaminase, domain 2"/>
    <property type="match status" value="1"/>
</dbReference>
<dbReference type="InterPro" id="IPR002734">
    <property type="entry name" value="RibDG_C"/>
</dbReference>
<dbReference type="InterPro" id="IPR024072">
    <property type="entry name" value="DHFR-like_dom_sf"/>
</dbReference>
<accession>A0A1N6FIG3</accession>
<feature type="binding site" evidence="15">
    <location>
        <position position="199"/>
    </location>
    <ligand>
        <name>NADP(+)</name>
        <dbReference type="ChEBI" id="CHEBI:58349"/>
    </ligand>
</feature>
<dbReference type="InterPro" id="IPR002125">
    <property type="entry name" value="CMP_dCMP_dom"/>
</dbReference>
<feature type="binding site" evidence="15">
    <location>
        <position position="157"/>
    </location>
    <ligand>
        <name>NADP(+)</name>
        <dbReference type="ChEBI" id="CHEBI:58349"/>
    </ligand>
</feature>
<keyword evidence="12" id="KW-0511">Multifunctional enzyme</keyword>
<evidence type="ECO:0000256" key="10">
    <source>
        <dbReference type="ARBA" id="ARBA00022857"/>
    </source>
</evidence>
<organism evidence="18 19">
    <name type="scientific">Nitrosomonas cryotolerans ATCC 49181</name>
    <dbReference type="NCBI Taxonomy" id="1131553"/>
    <lineage>
        <taxon>Bacteria</taxon>
        <taxon>Pseudomonadati</taxon>
        <taxon>Pseudomonadota</taxon>
        <taxon>Betaproteobacteria</taxon>
        <taxon>Nitrosomonadales</taxon>
        <taxon>Nitrosomonadaceae</taxon>
        <taxon>Nitrosomonas</taxon>
    </lineage>
</organism>
<feature type="active site" description="Proton donor" evidence="14">
    <location>
        <position position="55"/>
    </location>
</feature>
<evidence type="ECO:0000256" key="13">
    <source>
        <dbReference type="PIRNR" id="PIRNR006769"/>
    </source>
</evidence>
<keyword evidence="9 13" id="KW-0862">Zinc</keyword>
<dbReference type="GO" id="GO:0009231">
    <property type="term" value="P:riboflavin biosynthetic process"/>
    <property type="evidence" value="ECO:0007669"/>
    <property type="project" value="UniProtKB-UniPathway"/>
</dbReference>
<feature type="binding site" evidence="15">
    <location>
        <position position="171"/>
    </location>
    <ligand>
        <name>substrate</name>
    </ligand>
</feature>
<sequence length="361" mass="39294">MFSSIDYIHMSHALRLAEQGLYSASPNPRVGCIIAYQDQVVGSGWHERAGLNHAEINALDMAGAAARGATVYLTLEPCSHYGRTPPCTHALIQAGVAKIIIAMEDPNPLVSGTGFALLKQAGIEVQVGLLEKEAYALNIGFITRMTDRKPWVRLKIAASLDGKTALNNGMSQWITGQAAREDGHRWRARSCAVMTGIGTLQADDPALTVRHIETVRQPKKVVVDSHLSLSLDANVLRGAETFIFTASNNREKIAALRDLGAQVVVLPDTIGQVDLVAMMRVLADSGMNELLVEAGCQLNGSLIKARLVDELVIFLAPHLLGDQARGMINLPELINLEQKHMLEIQDLRMLGKDIRIISRFS</sequence>
<evidence type="ECO:0000256" key="15">
    <source>
        <dbReference type="PIRSR" id="PIRSR006769-2"/>
    </source>
</evidence>
<evidence type="ECO:0000256" key="1">
    <source>
        <dbReference type="ARBA" id="ARBA00002151"/>
    </source>
</evidence>
<keyword evidence="10 13" id="KW-0521">NADP</keyword>
<evidence type="ECO:0000256" key="11">
    <source>
        <dbReference type="ARBA" id="ARBA00023002"/>
    </source>
</evidence>
<evidence type="ECO:0000256" key="5">
    <source>
        <dbReference type="ARBA" id="ARBA00007417"/>
    </source>
</evidence>
<evidence type="ECO:0000259" key="17">
    <source>
        <dbReference type="PROSITE" id="PS51747"/>
    </source>
</evidence>
<feature type="binding site" evidence="15">
    <location>
        <position position="225"/>
    </location>
    <ligand>
        <name>NADP(+)</name>
        <dbReference type="ChEBI" id="CHEBI:58349"/>
    </ligand>
</feature>
<comment type="similarity">
    <text evidence="4 13">In the N-terminal section; belongs to the cytidine and deoxycytidylate deaminase family.</text>
</comment>
<feature type="binding site" evidence="15">
    <location>
        <position position="210"/>
    </location>
    <ligand>
        <name>substrate</name>
    </ligand>
</feature>
<protein>
    <recommendedName>
        <fullName evidence="13">Riboflavin biosynthesis protein RibD</fullName>
    </recommendedName>
    <domain>
        <recommendedName>
            <fullName evidence="13">Diaminohydroxyphosphoribosylaminopyrimidine deaminase</fullName>
            <shortName evidence="13">DRAP deaminase</shortName>
            <ecNumber evidence="13">3.5.4.26</ecNumber>
        </recommendedName>
        <alternativeName>
            <fullName evidence="13">Riboflavin-specific deaminase</fullName>
        </alternativeName>
    </domain>
    <domain>
        <recommendedName>
            <fullName evidence="13">5-amino-6-(5-phosphoribosylamino)uracil reductase</fullName>
            <ecNumber evidence="13">1.1.1.193</ecNumber>
        </recommendedName>
        <alternativeName>
            <fullName evidence="13">HTP reductase</fullName>
        </alternativeName>
    </domain>
</protein>
<feature type="binding site" evidence="15">
    <location>
        <position position="173"/>
    </location>
    <ligand>
        <name>NADP(+)</name>
        <dbReference type="ChEBI" id="CHEBI:58349"/>
    </ligand>
</feature>
<evidence type="ECO:0000256" key="12">
    <source>
        <dbReference type="ARBA" id="ARBA00023268"/>
    </source>
</evidence>
<dbReference type="InterPro" id="IPR016192">
    <property type="entry name" value="APOBEC/CMP_deaminase_Zn-bd"/>
</dbReference>
<dbReference type="Gene3D" id="3.40.430.10">
    <property type="entry name" value="Dihydrofolate Reductase, subunit A"/>
    <property type="match status" value="1"/>
</dbReference>
<comment type="catalytic activity">
    <reaction evidence="13">
        <text>2,5-diamino-6-hydroxy-4-(5-phosphoribosylamino)-pyrimidine + H2O + H(+) = 5-amino-6-(5-phospho-D-ribosylamino)uracil + NH4(+)</text>
        <dbReference type="Rhea" id="RHEA:21868"/>
        <dbReference type="ChEBI" id="CHEBI:15377"/>
        <dbReference type="ChEBI" id="CHEBI:15378"/>
        <dbReference type="ChEBI" id="CHEBI:28938"/>
        <dbReference type="ChEBI" id="CHEBI:58453"/>
        <dbReference type="ChEBI" id="CHEBI:58614"/>
        <dbReference type="EC" id="3.5.4.26"/>
    </reaction>
</comment>
<dbReference type="NCBIfam" id="TIGR00326">
    <property type="entry name" value="eubact_ribD"/>
    <property type="match status" value="1"/>
</dbReference>
<feature type="binding site" evidence="15">
    <location>
        <begin position="295"/>
        <end position="301"/>
    </location>
    <ligand>
        <name>NADP(+)</name>
        <dbReference type="ChEBI" id="CHEBI:58349"/>
    </ligand>
</feature>
<dbReference type="GO" id="GO:0050661">
    <property type="term" value="F:NADP binding"/>
    <property type="evidence" value="ECO:0007669"/>
    <property type="project" value="InterPro"/>
</dbReference>
<dbReference type="PROSITE" id="PS00903">
    <property type="entry name" value="CYT_DCMP_DEAMINASES_1"/>
    <property type="match status" value="1"/>
</dbReference>
<evidence type="ECO:0000256" key="14">
    <source>
        <dbReference type="PIRSR" id="PIRSR006769-1"/>
    </source>
</evidence>
<comment type="catalytic activity">
    <reaction evidence="13">
        <text>5-amino-6-(5-phospho-D-ribitylamino)uracil + NADP(+) = 5-amino-6-(5-phospho-D-ribosylamino)uracil + NADPH + H(+)</text>
        <dbReference type="Rhea" id="RHEA:17845"/>
        <dbReference type="ChEBI" id="CHEBI:15378"/>
        <dbReference type="ChEBI" id="CHEBI:57783"/>
        <dbReference type="ChEBI" id="CHEBI:58349"/>
        <dbReference type="ChEBI" id="CHEBI:58421"/>
        <dbReference type="ChEBI" id="CHEBI:58453"/>
        <dbReference type="EC" id="1.1.1.193"/>
    </reaction>
</comment>
<evidence type="ECO:0000313" key="18">
    <source>
        <dbReference type="EMBL" id="SIN95069.1"/>
    </source>
</evidence>
<dbReference type="EC" id="1.1.1.193" evidence="13"/>
<dbReference type="Pfam" id="PF00383">
    <property type="entry name" value="dCMP_cyt_deam_1"/>
    <property type="match status" value="1"/>
</dbReference>
<feature type="binding site" evidence="15">
    <location>
        <position position="187"/>
    </location>
    <ligand>
        <name>substrate</name>
    </ligand>
</feature>
<feature type="binding site" evidence="16">
    <location>
        <position position="53"/>
    </location>
    <ligand>
        <name>Zn(2+)</name>
        <dbReference type="ChEBI" id="CHEBI:29105"/>
        <note>catalytic</note>
    </ligand>
</feature>
<comment type="pathway">
    <text evidence="3 13">Cofactor biosynthesis; riboflavin biosynthesis; 5-amino-6-(D-ribitylamino)uracil from GTP: step 3/4.</text>
</comment>
<dbReference type="InterPro" id="IPR004794">
    <property type="entry name" value="Eubact_RibD"/>
</dbReference>
<comment type="pathway">
    <text evidence="2 13">Cofactor biosynthesis; riboflavin biosynthesis; 5-amino-6-(D-ribitylamino)uracil from GTP: step 2/4.</text>
</comment>
<keyword evidence="8 13" id="KW-0378">Hydrolase</keyword>
<dbReference type="GO" id="GO:0008270">
    <property type="term" value="F:zinc ion binding"/>
    <property type="evidence" value="ECO:0007669"/>
    <property type="project" value="InterPro"/>
</dbReference>